<feature type="region of interest" description="Disordered" evidence="1">
    <location>
        <begin position="1"/>
        <end position="31"/>
    </location>
</feature>
<proteinExistence type="predicted"/>
<dbReference type="AlphaFoldDB" id="A0A0A8YY63"/>
<evidence type="ECO:0000313" key="2">
    <source>
        <dbReference type="EMBL" id="JAD32069.1"/>
    </source>
</evidence>
<evidence type="ECO:0000256" key="1">
    <source>
        <dbReference type="SAM" id="MobiDB-lite"/>
    </source>
</evidence>
<organism evidence="2">
    <name type="scientific">Arundo donax</name>
    <name type="common">Giant reed</name>
    <name type="synonym">Donax arundinaceus</name>
    <dbReference type="NCBI Taxonomy" id="35708"/>
    <lineage>
        <taxon>Eukaryota</taxon>
        <taxon>Viridiplantae</taxon>
        <taxon>Streptophyta</taxon>
        <taxon>Embryophyta</taxon>
        <taxon>Tracheophyta</taxon>
        <taxon>Spermatophyta</taxon>
        <taxon>Magnoliopsida</taxon>
        <taxon>Liliopsida</taxon>
        <taxon>Poales</taxon>
        <taxon>Poaceae</taxon>
        <taxon>PACMAD clade</taxon>
        <taxon>Arundinoideae</taxon>
        <taxon>Arundineae</taxon>
        <taxon>Arundo</taxon>
    </lineage>
</organism>
<reference evidence="2" key="2">
    <citation type="journal article" date="2015" name="Data Brief">
        <title>Shoot transcriptome of the giant reed, Arundo donax.</title>
        <authorList>
            <person name="Barrero R.A."/>
            <person name="Guerrero F.D."/>
            <person name="Moolhuijzen P."/>
            <person name="Goolsby J.A."/>
            <person name="Tidwell J."/>
            <person name="Bellgard S.E."/>
            <person name="Bellgard M.I."/>
        </authorList>
    </citation>
    <scope>NUCLEOTIDE SEQUENCE</scope>
    <source>
        <tissue evidence="2">Shoot tissue taken approximately 20 cm above the soil surface</tissue>
    </source>
</reference>
<name>A0A0A8YY63_ARUDO</name>
<sequence length="66" mass="7115">MGAARRGRDRGAAQELELGGAAGGRGAALKGRARRLAGRREGRWSRAARRPDGGWARWTWLVTDDG</sequence>
<dbReference type="EMBL" id="GBRH01265826">
    <property type="protein sequence ID" value="JAD32069.1"/>
    <property type="molecule type" value="Transcribed_RNA"/>
</dbReference>
<reference evidence="2" key="1">
    <citation type="submission" date="2014-09" db="EMBL/GenBank/DDBJ databases">
        <authorList>
            <person name="Magalhaes I.L.F."/>
            <person name="Oliveira U."/>
            <person name="Santos F.R."/>
            <person name="Vidigal T.H.D.A."/>
            <person name="Brescovit A.D."/>
            <person name="Santos A.J."/>
        </authorList>
    </citation>
    <scope>NUCLEOTIDE SEQUENCE</scope>
    <source>
        <tissue evidence="2">Shoot tissue taken approximately 20 cm above the soil surface</tissue>
    </source>
</reference>
<protein>
    <submittedName>
        <fullName evidence="2">Uncharacterized protein</fullName>
    </submittedName>
</protein>
<accession>A0A0A8YY63</accession>